<keyword evidence="2" id="KW-1185">Reference proteome</keyword>
<sequence>MHHITKHNEICVTMWAIWFARNHMVHEGTNQSVGEIVGFIRSYCVKLVSVIHTNNGVVSNIQVRWSLPPAGVVKINVDAGFRLNQKKAATGVVIRDENGEILGACCKITYPMQLR</sequence>
<proteinExistence type="predicted"/>
<dbReference type="PANTHER" id="PTHR47074:SF61">
    <property type="entry name" value="RNASE H TYPE-1 DOMAIN-CONTAINING PROTEIN"/>
    <property type="match status" value="1"/>
</dbReference>
<name>A0A5D2XB21_GOSMU</name>
<gene>
    <name evidence="1" type="ORF">E1A91_A11G240100v1</name>
</gene>
<dbReference type="AlphaFoldDB" id="A0A5D2XB21"/>
<accession>A0A5D2XB21</accession>
<dbReference type="Proteomes" id="UP000323597">
    <property type="component" value="Chromosome A11"/>
</dbReference>
<evidence type="ECO:0000313" key="1">
    <source>
        <dbReference type="EMBL" id="TYJ10912.1"/>
    </source>
</evidence>
<evidence type="ECO:0000313" key="2">
    <source>
        <dbReference type="Proteomes" id="UP000323597"/>
    </source>
</evidence>
<dbReference type="InterPro" id="IPR052929">
    <property type="entry name" value="RNase_H-like_EbsB-rel"/>
</dbReference>
<dbReference type="EMBL" id="CM017646">
    <property type="protein sequence ID" value="TYJ10912.1"/>
    <property type="molecule type" value="Genomic_DNA"/>
</dbReference>
<evidence type="ECO:0008006" key="3">
    <source>
        <dbReference type="Google" id="ProtNLM"/>
    </source>
</evidence>
<protein>
    <recommendedName>
        <fullName evidence="3">RNase H type-1 domain-containing protein</fullName>
    </recommendedName>
</protein>
<organism evidence="1 2">
    <name type="scientific">Gossypium mustelinum</name>
    <name type="common">Cotton</name>
    <name type="synonym">Gossypium caicoense</name>
    <dbReference type="NCBI Taxonomy" id="34275"/>
    <lineage>
        <taxon>Eukaryota</taxon>
        <taxon>Viridiplantae</taxon>
        <taxon>Streptophyta</taxon>
        <taxon>Embryophyta</taxon>
        <taxon>Tracheophyta</taxon>
        <taxon>Spermatophyta</taxon>
        <taxon>Magnoliopsida</taxon>
        <taxon>eudicotyledons</taxon>
        <taxon>Gunneridae</taxon>
        <taxon>Pentapetalae</taxon>
        <taxon>rosids</taxon>
        <taxon>malvids</taxon>
        <taxon>Malvales</taxon>
        <taxon>Malvaceae</taxon>
        <taxon>Malvoideae</taxon>
        <taxon>Gossypium</taxon>
    </lineage>
</organism>
<dbReference type="PANTHER" id="PTHR47074">
    <property type="entry name" value="BNAC02G40300D PROTEIN"/>
    <property type="match status" value="1"/>
</dbReference>
<reference evidence="1 2" key="1">
    <citation type="submission" date="2019-07" db="EMBL/GenBank/DDBJ databases">
        <title>WGS assembly of Gossypium mustelinum.</title>
        <authorList>
            <person name="Chen Z.J."/>
            <person name="Sreedasyam A."/>
            <person name="Ando A."/>
            <person name="Song Q."/>
            <person name="De L."/>
            <person name="Hulse-Kemp A."/>
            <person name="Ding M."/>
            <person name="Ye W."/>
            <person name="Kirkbride R."/>
            <person name="Jenkins J."/>
            <person name="Plott C."/>
            <person name="Lovell J."/>
            <person name="Lin Y.-M."/>
            <person name="Vaughn R."/>
            <person name="Liu B."/>
            <person name="Li W."/>
            <person name="Simpson S."/>
            <person name="Scheffler B."/>
            <person name="Saski C."/>
            <person name="Grover C."/>
            <person name="Hu G."/>
            <person name="Conover J."/>
            <person name="Carlson J."/>
            <person name="Shu S."/>
            <person name="Boston L."/>
            <person name="Williams M."/>
            <person name="Peterson D."/>
            <person name="Mcgee K."/>
            <person name="Jones D."/>
            <person name="Wendel J."/>
            <person name="Stelly D."/>
            <person name="Grimwood J."/>
            <person name="Schmutz J."/>
        </authorList>
    </citation>
    <scope>NUCLEOTIDE SEQUENCE [LARGE SCALE GENOMIC DNA]</scope>
    <source>
        <strain evidence="1">1408120.09</strain>
    </source>
</reference>